<accession>A0A6J4PEW6</accession>
<feature type="coiled-coil region" evidence="1">
    <location>
        <begin position="17"/>
        <end position="68"/>
    </location>
</feature>
<gene>
    <name evidence="2" type="ORF">AVDCRST_MAG78-553</name>
</gene>
<proteinExistence type="predicted"/>
<organism evidence="2">
    <name type="scientific">uncultured Rubrobacteraceae bacterium</name>
    <dbReference type="NCBI Taxonomy" id="349277"/>
    <lineage>
        <taxon>Bacteria</taxon>
        <taxon>Bacillati</taxon>
        <taxon>Actinomycetota</taxon>
        <taxon>Rubrobacteria</taxon>
        <taxon>Rubrobacterales</taxon>
        <taxon>Rubrobacteraceae</taxon>
        <taxon>environmental samples</taxon>
    </lineage>
</organism>
<protein>
    <submittedName>
        <fullName evidence="2">Uncharacterized protein</fullName>
    </submittedName>
</protein>
<evidence type="ECO:0000256" key="1">
    <source>
        <dbReference type="SAM" id="Coils"/>
    </source>
</evidence>
<evidence type="ECO:0000313" key="2">
    <source>
        <dbReference type="EMBL" id="CAA9413894.1"/>
    </source>
</evidence>
<dbReference type="AlphaFoldDB" id="A0A6J4PEW6"/>
<sequence>MLRRKKTLEEKTAALIMEEFSGIVADLQRDHQEYRRRLKLKEQARAALEKAEEDARKLRSARVELKKRFWDAYYRKDEAALSEIAAERGPIERATKKAGKALEKARADFEKADFDEVAESFALKAKANIAEDGIKRRLGSLEEAIEDLLAGLGRDVEETGRALRDEYEEPRFDTDEERNAHVKKTVEILTAVAKTYTPDK</sequence>
<reference evidence="2" key="1">
    <citation type="submission" date="2020-02" db="EMBL/GenBank/DDBJ databases">
        <authorList>
            <person name="Meier V. D."/>
        </authorList>
    </citation>
    <scope>NUCLEOTIDE SEQUENCE</scope>
    <source>
        <strain evidence="2">AVDCRST_MAG78</strain>
    </source>
</reference>
<name>A0A6J4PEW6_9ACTN</name>
<dbReference type="EMBL" id="CADCVB010000040">
    <property type="protein sequence ID" value="CAA9413894.1"/>
    <property type="molecule type" value="Genomic_DNA"/>
</dbReference>
<keyword evidence="1" id="KW-0175">Coiled coil</keyword>